<accession>A0A183ER38</accession>
<reference evidence="4" key="1">
    <citation type="submission" date="2016-06" db="UniProtKB">
        <authorList>
            <consortium name="WormBaseParasite"/>
        </authorList>
    </citation>
    <scope>IDENTIFICATION</scope>
</reference>
<evidence type="ECO:0000313" key="3">
    <source>
        <dbReference type="Proteomes" id="UP000271098"/>
    </source>
</evidence>
<sequence length="86" mass="9507">MFGTKRFIFLTLAIGFLYAAPLTALGFVMIDDELVDSCSPTSATTSFARIARNFGYISTAIIVVILNAFTFFLIRKKGIKRKSCTI</sequence>
<reference evidence="2 3" key="2">
    <citation type="submission" date="2018-11" db="EMBL/GenBank/DDBJ databases">
        <authorList>
            <consortium name="Pathogen Informatics"/>
        </authorList>
    </citation>
    <scope>NUCLEOTIDE SEQUENCE [LARGE SCALE GENOMIC DNA]</scope>
</reference>
<dbReference type="EMBL" id="UYRT01097815">
    <property type="protein sequence ID" value="VDN41466.1"/>
    <property type="molecule type" value="Genomic_DNA"/>
</dbReference>
<dbReference type="Pfam" id="PF10320">
    <property type="entry name" value="7TM_GPCR_Srsx"/>
    <property type="match status" value="1"/>
</dbReference>
<keyword evidence="3" id="KW-1185">Reference proteome</keyword>
<dbReference type="OrthoDB" id="5820127at2759"/>
<feature type="transmembrane region" description="Helical" evidence="1">
    <location>
        <begin position="7"/>
        <end position="30"/>
    </location>
</feature>
<evidence type="ECO:0000313" key="4">
    <source>
        <dbReference type="WBParaSite" id="GPUH_0002345901-mRNA-1"/>
    </source>
</evidence>
<feature type="transmembrane region" description="Helical" evidence="1">
    <location>
        <begin position="50"/>
        <end position="74"/>
    </location>
</feature>
<proteinExistence type="predicted"/>
<dbReference type="Proteomes" id="UP000271098">
    <property type="component" value="Unassembled WGS sequence"/>
</dbReference>
<evidence type="ECO:0000313" key="2">
    <source>
        <dbReference type="EMBL" id="VDN41466.1"/>
    </source>
</evidence>
<protein>
    <submittedName>
        <fullName evidence="4">G_PROTEIN_RECEP_F1_2 domain-containing protein</fullName>
    </submittedName>
</protein>
<dbReference type="AlphaFoldDB" id="A0A183ER38"/>
<gene>
    <name evidence="2" type="ORF">GPUH_LOCUS23429</name>
</gene>
<organism evidence="4">
    <name type="scientific">Gongylonema pulchrum</name>
    <dbReference type="NCBI Taxonomy" id="637853"/>
    <lineage>
        <taxon>Eukaryota</taxon>
        <taxon>Metazoa</taxon>
        <taxon>Ecdysozoa</taxon>
        <taxon>Nematoda</taxon>
        <taxon>Chromadorea</taxon>
        <taxon>Rhabditida</taxon>
        <taxon>Spirurina</taxon>
        <taxon>Spiruromorpha</taxon>
        <taxon>Spiruroidea</taxon>
        <taxon>Gongylonematidae</taxon>
        <taxon>Gongylonema</taxon>
    </lineage>
</organism>
<evidence type="ECO:0000256" key="1">
    <source>
        <dbReference type="SAM" id="Phobius"/>
    </source>
</evidence>
<keyword evidence="1" id="KW-0472">Membrane</keyword>
<keyword evidence="1" id="KW-0812">Transmembrane</keyword>
<keyword evidence="1" id="KW-1133">Transmembrane helix</keyword>
<name>A0A183ER38_9BILA</name>
<dbReference type="WBParaSite" id="GPUH_0002345901-mRNA-1">
    <property type="protein sequence ID" value="GPUH_0002345901-mRNA-1"/>
    <property type="gene ID" value="GPUH_0002345901"/>
</dbReference>
<dbReference type="InterPro" id="IPR019424">
    <property type="entry name" value="7TM_GPCR_Srsx"/>
</dbReference>